<dbReference type="RefSeq" id="WP_040735634.1">
    <property type="nucleotide sequence ID" value="NZ_QJKF01000012.1"/>
</dbReference>
<protein>
    <submittedName>
        <fullName evidence="2">Uncharacterized protein DUF4440</fullName>
    </submittedName>
</protein>
<gene>
    <name evidence="2" type="ORF">DFR70_112210</name>
</gene>
<keyword evidence="3" id="KW-1185">Reference proteome</keyword>
<evidence type="ECO:0000259" key="1">
    <source>
        <dbReference type="Pfam" id="PF14534"/>
    </source>
</evidence>
<proteinExistence type="predicted"/>
<feature type="domain" description="DUF4440" evidence="1">
    <location>
        <begin position="11"/>
        <end position="115"/>
    </location>
</feature>
<dbReference type="InterPro" id="IPR032710">
    <property type="entry name" value="NTF2-like_dom_sf"/>
</dbReference>
<dbReference type="Pfam" id="PF14534">
    <property type="entry name" value="DUF4440"/>
    <property type="match status" value="1"/>
</dbReference>
<evidence type="ECO:0000313" key="2">
    <source>
        <dbReference type="EMBL" id="PXX59293.1"/>
    </source>
</evidence>
<dbReference type="SUPFAM" id="SSF54427">
    <property type="entry name" value="NTF2-like"/>
    <property type="match status" value="1"/>
</dbReference>
<organism evidence="2 3">
    <name type="scientific">Nocardia tenerifensis</name>
    <dbReference type="NCBI Taxonomy" id="228006"/>
    <lineage>
        <taxon>Bacteria</taxon>
        <taxon>Bacillati</taxon>
        <taxon>Actinomycetota</taxon>
        <taxon>Actinomycetes</taxon>
        <taxon>Mycobacteriales</taxon>
        <taxon>Nocardiaceae</taxon>
        <taxon>Nocardia</taxon>
    </lineage>
</organism>
<dbReference type="AlphaFoldDB" id="A0A318JV06"/>
<comment type="caution">
    <text evidence="2">The sequence shown here is derived from an EMBL/GenBank/DDBJ whole genome shotgun (WGS) entry which is preliminary data.</text>
</comment>
<accession>A0A318JV06</accession>
<reference evidence="2 3" key="1">
    <citation type="submission" date="2018-05" db="EMBL/GenBank/DDBJ databases">
        <title>Genomic Encyclopedia of Type Strains, Phase IV (KMG-IV): sequencing the most valuable type-strain genomes for metagenomic binning, comparative biology and taxonomic classification.</title>
        <authorList>
            <person name="Goeker M."/>
        </authorList>
    </citation>
    <scope>NUCLEOTIDE SEQUENCE [LARGE SCALE GENOMIC DNA]</scope>
    <source>
        <strain evidence="2 3">DSM 44704</strain>
    </source>
</reference>
<sequence length="125" mass="13652">MADTELLNELVAVEERGWDSLCDGTGAEFYGALMTGDAVMVLANGAVLDRGEVVAALKDSPPWRTYEIREPRLVDVGVHSKILVYTGVGYRDGDEPAFTGRMSSVYLRAGGEWKLALYQQTPIPD</sequence>
<name>A0A318JV06_9NOCA</name>
<evidence type="ECO:0000313" key="3">
    <source>
        <dbReference type="Proteomes" id="UP000247569"/>
    </source>
</evidence>
<dbReference type="OrthoDB" id="582586at2"/>
<dbReference type="Gene3D" id="3.10.450.50">
    <property type="match status" value="1"/>
</dbReference>
<dbReference type="EMBL" id="QJKF01000012">
    <property type="protein sequence ID" value="PXX59293.1"/>
    <property type="molecule type" value="Genomic_DNA"/>
</dbReference>
<dbReference type="InterPro" id="IPR027843">
    <property type="entry name" value="DUF4440"/>
</dbReference>
<dbReference type="Proteomes" id="UP000247569">
    <property type="component" value="Unassembled WGS sequence"/>
</dbReference>